<keyword evidence="2" id="KW-1185">Reference proteome</keyword>
<protein>
    <submittedName>
        <fullName evidence="1">Uncharacterized protein</fullName>
    </submittedName>
</protein>
<accession>A0A8S1UA21</accession>
<dbReference type="OMA" id="CINDFWF"/>
<organism evidence="1 2">
    <name type="scientific">Paramecium octaurelia</name>
    <dbReference type="NCBI Taxonomy" id="43137"/>
    <lineage>
        <taxon>Eukaryota</taxon>
        <taxon>Sar</taxon>
        <taxon>Alveolata</taxon>
        <taxon>Ciliophora</taxon>
        <taxon>Intramacronucleata</taxon>
        <taxon>Oligohymenophorea</taxon>
        <taxon>Peniculida</taxon>
        <taxon>Parameciidae</taxon>
        <taxon>Paramecium</taxon>
    </lineage>
</organism>
<reference evidence="1" key="1">
    <citation type="submission" date="2021-01" db="EMBL/GenBank/DDBJ databases">
        <authorList>
            <consortium name="Genoscope - CEA"/>
            <person name="William W."/>
        </authorList>
    </citation>
    <scope>NUCLEOTIDE SEQUENCE</scope>
</reference>
<dbReference type="AlphaFoldDB" id="A0A8S1UA21"/>
<proteinExistence type="predicted"/>
<evidence type="ECO:0000313" key="1">
    <source>
        <dbReference type="EMBL" id="CAD8162011.1"/>
    </source>
</evidence>
<evidence type="ECO:0000313" key="2">
    <source>
        <dbReference type="Proteomes" id="UP000683925"/>
    </source>
</evidence>
<name>A0A8S1UA21_PAROT</name>
<dbReference type="OrthoDB" id="282345at2759"/>
<sequence>MPKNYQIGAINYEDIKFDTEDEQFFNFQFEAPQRWLSDNPCINDFWFKIPHLVHKKVISNYPTIRRCLSVGKKTIIELKKQNQYKYFLKYVVEKKKCSDYIESTIKK</sequence>
<gene>
    <name evidence="1" type="ORF">POCTA_138.1.T0410027</name>
</gene>
<dbReference type="Proteomes" id="UP000683925">
    <property type="component" value="Unassembled WGS sequence"/>
</dbReference>
<comment type="caution">
    <text evidence="1">The sequence shown here is derived from an EMBL/GenBank/DDBJ whole genome shotgun (WGS) entry which is preliminary data.</text>
</comment>
<dbReference type="EMBL" id="CAJJDP010000041">
    <property type="protein sequence ID" value="CAD8162011.1"/>
    <property type="molecule type" value="Genomic_DNA"/>
</dbReference>